<proteinExistence type="predicted"/>
<name>A0ABR3QWL0_9PLEO</name>
<evidence type="ECO:0000313" key="2">
    <source>
        <dbReference type="Proteomes" id="UP001521785"/>
    </source>
</evidence>
<comment type="caution">
    <text evidence="1">The sequence shown here is derived from an EMBL/GenBank/DDBJ whole genome shotgun (WGS) entry which is preliminary data.</text>
</comment>
<dbReference type="Proteomes" id="UP001521785">
    <property type="component" value="Unassembled WGS sequence"/>
</dbReference>
<sequence length="284" mass="30813">MANTVPEYYFAPTWDYPPEGPIKLGNIISSSKKPHRPLANLVPVDTDVMTTNKESVTYSKEKMRSRDFSILASFLSFLGAGADAGIRRGKSNLQNFSFDSVETVQVNPTDAYLQKCVEDDRVRLFLDNAAIFRKPIYIITGVKIAKGVRAKSQASTSAGVMLGVQVDGTVLSGGAIPIGGGPSMETESSQGTTVSWETSQEFVLAYRLSKVRVDRTGAVKTEEEYRKGALLEHNPEIVDLPTYTIAGTELSSPEVGEGYETVVVIEGDSNVTYAIPLLDQEASD</sequence>
<protein>
    <submittedName>
        <fullName evidence="1">Uncharacterized protein</fullName>
    </submittedName>
</protein>
<reference evidence="1 2" key="1">
    <citation type="submission" date="2024-02" db="EMBL/GenBank/DDBJ databases">
        <title>De novo assembly and annotation of 12 fungi associated with fruit tree decline syndrome in Ontario, Canada.</title>
        <authorList>
            <person name="Sulman M."/>
            <person name="Ellouze W."/>
            <person name="Ilyukhin E."/>
        </authorList>
    </citation>
    <scope>NUCLEOTIDE SEQUENCE [LARGE SCALE GENOMIC DNA]</scope>
    <source>
        <strain evidence="1 2">M42-189</strain>
    </source>
</reference>
<accession>A0ABR3QWL0</accession>
<evidence type="ECO:0000313" key="1">
    <source>
        <dbReference type="EMBL" id="KAL1596527.1"/>
    </source>
</evidence>
<keyword evidence="2" id="KW-1185">Reference proteome</keyword>
<gene>
    <name evidence="1" type="ORF">SLS60_009174</name>
</gene>
<dbReference type="EMBL" id="JAKJXO020000014">
    <property type="protein sequence ID" value="KAL1596527.1"/>
    <property type="molecule type" value="Genomic_DNA"/>
</dbReference>
<organism evidence="1 2">
    <name type="scientific">Paraconiothyrium brasiliense</name>
    <dbReference type="NCBI Taxonomy" id="300254"/>
    <lineage>
        <taxon>Eukaryota</taxon>
        <taxon>Fungi</taxon>
        <taxon>Dikarya</taxon>
        <taxon>Ascomycota</taxon>
        <taxon>Pezizomycotina</taxon>
        <taxon>Dothideomycetes</taxon>
        <taxon>Pleosporomycetidae</taxon>
        <taxon>Pleosporales</taxon>
        <taxon>Massarineae</taxon>
        <taxon>Didymosphaeriaceae</taxon>
        <taxon>Paraconiothyrium</taxon>
    </lineage>
</organism>